<accession>A0A7G3AZK1</accession>
<keyword evidence="1 9" id="KW-0575">Peroxidase</keyword>
<evidence type="ECO:0000256" key="8">
    <source>
        <dbReference type="ARBA" id="ARBA00051132"/>
    </source>
</evidence>
<dbReference type="Pfam" id="PF10417">
    <property type="entry name" value="1-cysPrx_C"/>
    <property type="match status" value="1"/>
</dbReference>
<evidence type="ECO:0000256" key="2">
    <source>
        <dbReference type="ARBA" id="ARBA00022862"/>
    </source>
</evidence>
<comment type="function">
    <text evidence="7">Thiol-specific peroxidase that catalyzes the reduction of hydrogen peroxide and organic hydroperoxides to water and alcohols, respectively. Plays a role in cell protection against oxidative stress by detoxifying peroxides.</text>
</comment>
<dbReference type="InterPro" id="IPR036249">
    <property type="entry name" value="Thioredoxin-like_sf"/>
</dbReference>
<dbReference type="InterPro" id="IPR000866">
    <property type="entry name" value="AhpC/TSA"/>
</dbReference>
<dbReference type="SUPFAM" id="SSF52833">
    <property type="entry name" value="Thioredoxin-like"/>
    <property type="match status" value="1"/>
</dbReference>
<dbReference type="GO" id="GO:0005829">
    <property type="term" value="C:cytosol"/>
    <property type="evidence" value="ECO:0007669"/>
    <property type="project" value="TreeGrafter"/>
</dbReference>
<evidence type="ECO:0000256" key="9">
    <source>
        <dbReference type="PIRNR" id="PIRNR000239"/>
    </source>
</evidence>
<evidence type="ECO:0000256" key="1">
    <source>
        <dbReference type="ARBA" id="ARBA00022559"/>
    </source>
</evidence>
<comment type="catalytic activity">
    <reaction evidence="8">
        <text>a hydroperoxide + [protein]-dithiol = [protein]-disulfide + an alcohol + H2O</text>
        <dbReference type="Rhea" id="RHEA:10008"/>
        <dbReference type="Rhea" id="RHEA-COMP:10593"/>
        <dbReference type="Rhea" id="RHEA-COMP:10594"/>
        <dbReference type="ChEBI" id="CHEBI:15377"/>
        <dbReference type="ChEBI" id="CHEBI:29950"/>
        <dbReference type="ChEBI" id="CHEBI:30879"/>
        <dbReference type="ChEBI" id="CHEBI:35924"/>
        <dbReference type="ChEBI" id="CHEBI:50058"/>
    </reaction>
</comment>
<dbReference type="Pfam" id="PF00578">
    <property type="entry name" value="AhpC-TSA"/>
    <property type="match status" value="1"/>
</dbReference>
<keyword evidence="4 9" id="KW-0676">Redox-active center</keyword>
<proteinExistence type="inferred from homology"/>
<dbReference type="GO" id="GO:0045454">
    <property type="term" value="P:cell redox homeostasis"/>
    <property type="evidence" value="ECO:0007669"/>
    <property type="project" value="TreeGrafter"/>
</dbReference>
<dbReference type="PIRSF" id="PIRSF000239">
    <property type="entry name" value="AHPC"/>
    <property type="match status" value="1"/>
</dbReference>
<protein>
    <recommendedName>
        <fullName evidence="6">1-Cys peroxiredoxin</fullName>
    </recommendedName>
</protein>
<keyword evidence="2 9" id="KW-0049">Antioxidant</keyword>
<sequence length="231" mass="25742">MNIGDTFPNFTANTTIGEIDFYSWLGSSWGVLFSHPADFTPVCTTELSRLLTLIPEFAKRNVKIIALSCDSVSTHVKWIDDIKHFGGFSGDFPYPIIDDDRRELAVKLNMLDKDEIGKHGLPVTCRAVFVVDAQKKLRLSILYPATTGRNFTEILRVIDSMQLTDKNKVATPADWTQGSECMILPTISDDEAQKLFPAGFSTVSLPSGKGYIRKTKCPDVDLKSHPESFFS</sequence>
<dbReference type="InterPro" id="IPR024706">
    <property type="entry name" value="Peroxiredoxin_AhpC-typ"/>
</dbReference>
<evidence type="ECO:0000256" key="7">
    <source>
        <dbReference type="ARBA" id="ARBA00037420"/>
    </source>
</evidence>
<organism evidence="12">
    <name type="scientific">Lutzomyia longipalpis</name>
    <name type="common">Sand fly</name>
    <dbReference type="NCBI Taxonomy" id="7200"/>
    <lineage>
        <taxon>Eukaryota</taxon>
        <taxon>Metazoa</taxon>
        <taxon>Ecdysozoa</taxon>
        <taxon>Arthropoda</taxon>
        <taxon>Hexapoda</taxon>
        <taxon>Insecta</taxon>
        <taxon>Pterygota</taxon>
        <taxon>Neoptera</taxon>
        <taxon>Endopterygota</taxon>
        <taxon>Diptera</taxon>
        <taxon>Nematocera</taxon>
        <taxon>Psychodoidea</taxon>
        <taxon>Psychodidae</taxon>
        <taxon>Lutzomyia</taxon>
        <taxon>Lutzomyia</taxon>
    </lineage>
</organism>
<dbReference type="CDD" id="cd03016">
    <property type="entry name" value="PRX_1cys"/>
    <property type="match status" value="1"/>
</dbReference>
<dbReference type="Gene3D" id="3.40.30.10">
    <property type="entry name" value="Glutaredoxin"/>
    <property type="match status" value="1"/>
</dbReference>
<evidence type="ECO:0000256" key="3">
    <source>
        <dbReference type="ARBA" id="ARBA00023002"/>
    </source>
</evidence>
<dbReference type="PANTHER" id="PTHR43503">
    <property type="entry name" value="MCG48959-RELATED"/>
    <property type="match status" value="1"/>
</dbReference>
<dbReference type="PANTHER" id="PTHR43503:SF4">
    <property type="entry name" value="PEROXIREDOXIN-6"/>
    <property type="match status" value="1"/>
</dbReference>
<evidence type="ECO:0000256" key="10">
    <source>
        <dbReference type="PIRSR" id="PIRSR000239-1"/>
    </source>
</evidence>
<name>A0A7G3AZK1_LUTLO</name>
<dbReference type="VEuPathDB" id="VectorBase:LLONM1_004149"/>
<dbReference type="Gene3D" id="3.30.1020.10">
    <property type="entry name" value="Antioxidant, Horf6, Chain A, domain2"/>
    <property type="match status" value="1"/>
</dbReference>
<feature type="active site" description="Cysteine sulfenic acid (-SOH) intermediate; for peroxidase activity" evidence="10">
    <location>
        <position position="43"/>
    </location>
</feature>
<dbReference type="InterPro" id="IPR045020">
    <property type="entry name" value="PRX_1cys"/>
</dbReference>
<dbReference type="PROSITE" id="PS51352">
    <property type="entry name" value="THIOREDOXIN_2"/>
    <property type="match status" value="1"/>
</dbReference>
<dbReference type="GO" id="GO:0051920">
    <property type="term" value="F:peroxiredoxin activity"/>
    <property type="evidence" value="ECO:0007669"/>
    <property type="project" value="InterPro"/>
</dbReference>
<dbReference type="InterPro" id="IPR019479">
    <property type="entry name" value="Peroxiredoxin_C"/>
</dbReference>
<evidence type="ECO:0000259" key="11">
    <source>
        <dbReference type="PROSITE" id="PS51352"/>
    </source>
</evidence>
<dbReference type="FunFam" id="3.30.1020.10:FF:000001">
    <property type="entry name" value="1-Cys peroxiredoxin"/>
    <property type="match status" value="1"/>
</dbReference>
<reference evidence="12" key="1">
    <citation type="journal article" date="2020" name="BMC">
        <title>Leishmania infection induces a limited differential gene expression in the sand fly midgut.</title>
        <authorList>
            <person name="Coutinho-Abreu I.V."/>
            <person name="Serafim T.D."/>
            <person name="Meneses C."/>
            <person name="Kamhawi S."/>
            <person name="Oliveira F."/>
            <person name="Valenzuela J.G."/>
        </authorList>
    </citation>
    <scope>NUCLEOTIDE SEQUENCE</scope>
    <source>
        <strain evidence="12">Jacobina</strain>
        <tissue evidence="12">Midgut</tissue>
    </source>
</reference>
<dbReference type="FunFam" id="3.40.30.10:FF:000011">
    <property type="entry name" value="Peroxiredoxin PRX1"/>
    <property type="match status" value="1"/>
</dbReference>
<dbReference type="GO" id="GO:0005739">
    <property type="term" value="C:mitochondrion"/>
    <property type="evidence" value="ECO:0007669"/>
    <property type="project" value="TreeGrafter"/>
</dbReference>
<evidence type="ECO:0000256" key="6">
    <source>
        <dbReference type="ARBA" id="ARBA00026176"/>
    </source>
</evidence>
<evidence type="ECO:0000256" key="5">
    <source>
        <dbReference type="ARBA" id="ARBA00025719"/>
    </source>
</evidence>
<dbReference type="AlphaFoldDB" id="A0A7G3AZK1"/>
<feature type="domain" description="Thioredoxin" evidence="11">
    <location>
        <begin position="1"/>
        <end position="163"/>
    </location>
</feature>
<keyword evidence="3 9" id="KW-0560">Oxidoreductase</keyword>
<dbReference type="EMBL" id="GITU01008961">
    <property type="protein sequence ID" value="MBC1177664.1"/>
    <property type="molecule type" value="Transcribed_RNA"/>
</dbReference>
<comment type="similarity">
    <text evidence="5">Belongs to the peroxiredoxin family. Prx6 subfamily.</text>
</comment>
<dbReference type="InterPro" id="IPR013766">
    <property type="entry name" value="Thioredoxin_domain"/>
</dbReference>
<evidence type="ECO:0000313" key="12">
    <source>
        <dbReference type="EMBL" id="MBC1177664.1"/>
    </source>
</evidence>
<evidence type="ECO:0000256" key="4">
    <source>
        <dbReference type="ARBA" id="ARBA00023284"/>
    </source>
</evidence>